<proteinExistence type="predicted"/>
<organism evidence="1 2">
    <name type="scientific">Sphaerodactylus townsendi</name>
    <dbReference type="NCBI Taxonomy" id="933632"/>
    <lineage>
        <taxon>Eukaryota</taxon>
        <taxon>Metazoa</taxon>
        <taxon>Chordata</taxon>
        <taxon>Craniata</taxon>
        <taxon>Vertebrata</taxon>
        <taxon>Euteleostomi</taxon>
        <taxon>Lepidosauria</taxon>
        <taxon>Squamata</taxon>
        <taxon>Bifurcata</taxon>
        <taxon>Gekkota</taxon>
        <taxon>Sphaerodactylidae</taxon>
        <taxon>Sphaerodactylus</taxon>
    </lineage>
</organism>
<evidence type="ECO:0000313" key="2">
    <source>
        <dbReference type="Proteomes" id="UP000827872"/>
    </source>
</evidence>
<keyword evidence="2" id="KW-1185">Reference proteome</keyword>
<comment type="caution">
    <text evidence="1">The sequence shown here is derived from an EMBL/GenBank/DDBJ whole genome shotgun (WGS) entry which is preliminary data.</text>
</comment>
<evidence type="ECO:0000313" key="1">
    <source>
        <dbReference type="EMBL" id="KAH7988328.1"/>
    </source>
</evidence>
<name>A0ACB8E7S4_9SAUR</name>
<gene>
    <name evidence="1" type="ORF">K3G42_014446</name>
</gene>
<protein>
    <submittedName>
        <fullName evidence="1">Uncharacterized protein</fullName>
    </submittedName>
</protein>
<sequence>MSEGDLRRAHLSRVSRLPFLEGAQRYQQESVLKVQVKAHPQDTPWLWDTPLGPLNDGLASFRHWRGSGQAKICGRKTVRLPSQPAPTFSIATHIACFSVLPSNFPPPIVL</sequence>
<dbReference type="EMBL" id="CM037623">
    <property type="protein sequence ID" value="KAH7988328.1"/>
    <property type="molecule type" value="Genomic_DNA"/>
</dbReference>
<dbReference type="Proteomes" id="UP000827872">
    <property type="component" value="Linkage Group LG10"/>
</dbReference>
<reference evidence="1" key="1">
    <citation type="submission" date="2021-08" db="EMBL/GenBank/DDBJ databases">
        <title>The first chromosome-level gecko genome reveals the dynamic sex chromosomes of Neotropical dwarf geckos (Sphaerodactylidae: Sphaerodactylus).</title>
        <authorList>
            <person name="Pinto B.J."/>
            <person name="Keating S.E."/>
            <person name="Gamble T."/>
        </authorList>
    </citation>
    <scope>NUCLEOTIDE SEQUENCE</scope>
    <source>
        <strain evidence="1">TG3544</strain>
    </source>
</reference>
<accession>A0ACB8E7S4</accession>